<comment type="caution">
    <text evidence="6">The sequence shown here is derived from an EMBL/GenBank/DDBJ whole genome shotgun (WGS) entry which is preliminary data.</text>
</comment>
<feature type="domain" description="HTH iclR-type" evidence="4">
    <location>
        <begin position="6"/>
        <end position="67"/>
    </location>
</feature>
<dbReference type="InterPro" id="IPR005471">
    <property type="entry name" value="Tscrpt_reg_IclR_N"/>
</dbReference>
<dbReference type="SUPFAM" id="SSF55781">
    <property type="entry name" value="GAF domain-like"/>
    <property type="match status" value="1"/>
</dbReference>
<name>A0A844G632_9BACT</name>
<dbReference type="PROSITE" id="PS51078">
    <property type="entry name" value="ICLR_ED"/>
    <property type="match status" value="1"/>
</dbReference>
<dbReference type="PANTHER" id="PTHR30136:SF35">
    <property type="entry name" value="HTH-TYPE TRANSCRIPTIONAL REGULATOR RV1719"/>
    <property type="match status" value="1"/>
</dbReference>
<keyword evidence="7" id="KW-1185">Reference proteome</keyword>
<evidence type="ECO:0000259" key="4">
    <source>
        <dbReference type="PROSITE" id="PS51077"/>
    </source>
</evidence>
<evidence type="ECO:0000313" key="6">
    <source>
        <dbReference type="EMBL" id="MST97928.1"/>
    </source>
</evidence>
<dbReference type="EMBL" id="VUNS01000014">
    <property type="protein sequence ID" value="MST97928.1"/>
    <property type="molecule type" value="Genomic_DNA"/>
</dbReference>
<dbReference type="PANTHER" id="PTHR30136">
    <property type="entry name" value="HELIX-TURN-HELIX TRANSCRIPTIONAL REGULATOR, ICLR FAMILY"/>
    <property type="match status" value="1"/>
</dbReference>
<dbReference type="InterPro" id="IPR036390">
    <property type="entry name" value="WH_DNA-bd_sf"/>
</dbReference>
<evidence type="ECO:0000256" key="1">
    <source>
        <dbReference type="ARBA" id="ARBA00023015"/>
    </source>
</evidence>
<organism evidence="6 7">
    <name type="scientific">Victivallis lenta</name>
    <dbReference type="NCBI Taxonomy" id="2606640"/>
    <lineage>
        <taxon>Bacteria</taxon>
        <taxon>Pseudomonadati</taxon>
        <taxon>Lentisphaerota</taxon>
        <taxon>Lentisphaeria</taxon>
        <taxon>Victivallales</taxon>
        <taxon>Victivallaceae</taxon>
        <taxon>Victivallis</taxon>
    </lineage>
</organism>
<feature type="domain" description="IclR-ED" evidence="5">
    <location>
        <begin position="68"/>
        <end position="248"/>
    </location>
</feature>
<dbReference type="SMART" id="SM00346">
    <property type="entry name" value="HTH_ICLR"/>
    <property type="match status" value="1"/>
</dbReference>
<dbReference type="PROSITE" id="PS51077">
    <property type="entry name" value="HTH_ICLR"/>
    <property type="match status" value="1"/>
</dbReference>
<reference evidence="6 7" key="1">
    <citation type="submission" date="2019-08" db="EMBL/GenBank/DDBJ databases">
        <title>In-depth cultivation of the pig gut microbiome towards novel bacterial diversity and tailored functional studies.</title>
        <authorList>
            <person name="Wylensek D."/>
            <person name="Hitch T.C.A."/>
            <person name="Clavel T."/>
        </authorList>
    </citation>
    <scope>NUCLEOTIDE SEQUENCE [LARGE SCALE GENOMIC DNA]</scope>
    <source>
        <strain evidence="6 7">BBE-744-WT-12</strain>
    </source>
</reference>
<dbReference type="InterPro" id="IPR014757">
    <property type="entry name" value="Tscrpt_reg_IclR_C"/>
</dbReference>
<keyword evidence="1" id="KW-0805">Transcription regulation</keyword>
<dbReference type="InterPro" id="IPR029016">
    <property type="entry name" value="GAF-like_dom_sf"/>
</dbReference>
<proteinExistence type="predicted"/>
<evidence type="ECO:0000259" key="5">
    <source>
        <dbReference type="PROSITE" id="PS51078"/>
    </source>
</evidence>
<dbReference type="Proteomes" id="UP000435649">
    <property type="component" value="Unassembled WGS sequence"/>
</dbReference>
<keyword evidence="2" id="KW-0238">DNA-binding</keyword>
<dbReference type="GO" id="GO:0003700">
    <property type="term" value="F:DNA-binding transcription factor activity"/>
    <property type="evidence" value="ECO:0007669"/>
    <property type="project" value="TreeGrafter"/>
</dbReference>
<evidence type="ECO:0000256" key="3">
    <source>
        <dbReference type="ARBA" id="ARBA00023163"/>
    </source>
</evidence>
<dbReference type="InterPro" id="IPR036388">
    <property type="entry name" value="WH-like_DNA-bd_sf"/>
</dbReference>
<evidence type="ECO:0000256" key="2">
    <source>
        <dbReference type="ARBA" id="ARBA00023125"/>
    </source>
</evidence>
<protein>
    <submittedName>
        <fullName evidence="6">Helix-turn-helix domain-containing protein</fullName>
    </submittedName>
</protein>
<dbReference type="Gene3D" id="3.30.450.40">
    <property type="match status" value="1"/>
</dbReference>
<dbReference type="Pfam" id="PF01614">
    <property type="entry name" value="IclR_C"/>
    <property type="match status" value="1"/>
</dbReference>
<dbReference type="AlphaFoldDB" id="A0A844G632"/>
<dbReference type="InterPro" id="IPR050707">
    <property type="entry name" value="HTH_MetabolicPath_Reg"/>
</dbReference>
<gene>
    <name evidence="6" type="ORF">FYJ85_12855</name>
</gene>
<dbReference type="GO" id="GO:0003677">
    <property type="term" value="F:DNA binding"/>
    <property type="evidence" value="ECO:0007669"/>
    <property type="project" value="UniProtKB-KW"/>
</dbReference>
<dbReference type="SUPFAM" id="SSF46785">
    <property type="entry name" value="Winged helix' DNA-binding domain"/>
    <property type="match status" value="1"/>
</dbReference>
<accession>A0A844G632</accession>
<dbReference type="Pfam" id="PF09339">
    <property type="entry name" value="HTH_IclR"/>
    <property type="match status" value="1"/>
</dbReference>
<keyword evidence="3" id="KW-0804">Transcription</keyword>
<dbReference type="Gene3D" id="1.10.10.10">
    <property type="entry name" value="Winged helix-like DNA-binding domain superfamily/Winged helix DNA-binding domain"/>
    <property type="match status" value="1"/>
</dbReference>
<evidence type="ECO:0000313" key="7">
    <source>
        <dbReference type="Proteomes" id="UP000435649"/>
    </source>
</evidence>
<dbReference type="GO" id="GO:0045892">
    <property type="term" value="P:negative regulation of DNA-templated transcription"/>
    <property type="evidence" value="ECO:0007669"/>
    <property type="project" value="TreeGrafter"/>
</dbReference>
<sequence length="253" mass="27214">MAENTIPAVEKAVAVLTRLGESEGGLTQAELAAALDIAPSSCYRILQTLLEADWVCKIGGTRYDLSFGILGAVRKLTDRNARYEAMLPVLEELAAQTGLCCKLSVRRGEFQLPILRAESPRPMAVSGRVGVRFPVAEGSVGAALLAAAPAAEVERLGQSCAESTGVAEAPELVRDGIAAIRRRGFCFNRGRNRWRVDAMSSPVLDAEGGVIAALTLLGCDEDFRDDKLPELAGKLLDGVKKCERIYNKEQELR</sequence>